<keyword evidence="2" id="KW-0472">Membrane</keyword>
<evidence type="ECO:0000313" key="4">
    <source>
        <dbReference type="Proteomes" id="UP000821866"/>
    </source>
</evidence>
<reference evidence="3" key="1">
    <citation type="journal article" date="2020" name="Cell">
        <title>Large-Scale Comparative Analyses of Tick Genomes Elucidate Their Genetic Diversity and Vector Capacities.</title>
        <authorList>
            <consortium name="Tick Genome and Microbiome Consortium (TIGMIC)"/>
            <person name="Jia N."/>
            <person name="Wang J."/>
            <person name="Shi W."/>
            <person name="Du L."/>
            <person name="Sun Y."/>
            <person name="Zhan W."/>
            <person name="Jiang J.F."/>
            <person name="Wang Q."/>
            <person name="Zhang B."/>
            <person name="Ji P."/>
            <person name="Bell-Sakyi L."/>
            <person name="Cui X.M."/>
            <person name="Yuan T.T."/>
            <person name="Jiang B.G."/>
            <person name="Yang W.F."/>
            <person name="Lam T.T."/>
            <person name="Chang Q.C."/>
            <person name="Ding S.J."/>
            <person name="Wang X.J."/>
            <person name="Zhu J.G."/>
            <person name="Ruan X.D."/>
            <person name="Zhao L."/>
            <person name="Wei J.T."/>
            <person name="Ye R.Z."/>
            <person name="Que T.C."/>
            <person name="Du C.H."/>
            <person name="Zhou Y.H."/>
            <person name="Cheng J.X."/>
            <person name="Dai P.F."/>
            <person name="Guo W.B."/>
            <person name="Han X.H."/>
            <person name="Huang E.J."/>
            <person name="Li L.F."/>
            <person name="Wei W."/>
            <person name="Gao Y.C."/>
            <person name="Liu J.Z."/>
            <person name="Shao H.Z."/>
            <person name="Wang X."/>
            <person name="Wang C.C."/>
            <person name="Yang T.C."/>
            <person name="Huo Q.B."/>
            <person name="Li W."/>
            <person name="Chen H.Y."/>
            <person name="Chen S.E."/>
            <person name="Zhou L.G."/>
            <person name="Ni X.B."/>
            <person name="Tian J.H."/>
            <person name="Sheng Y."/>
            <person name="Liu T."/>
            <person name="Pan Y.S."/>
            <person name="Xia L.Y."/>
            <person name="Li J."/>
            <person name="Zhao F."/>
            <person name="Cao W.C."/>
        </authorList>
    </citation>
    <scope>NUCLEOTIDE SEQUENCE</scope>
    <source>
        <strain evidence="3">Rmic-2018</strain>
    </source>
</reference>
<keyword evidence="2" id="KW-1133">Transmembrane helix</keyword>
<evidence type="ECO:0000256" key="2">
    <source>
        <dbReference type="SAM" id="Phobius"/>
    </source>
</evidence>
<dbReference type="EMBL" id="JABSTU010003623">
    <property type="protein sequence ID" value="KAH7971549.1"/>
    <property type="molecule type" value="Genomic_DNA"/>
</dbReference>
<dbReference type="Proteomes" id="UP000821866">
    <property type="component" value="Unassembled WGS sequence"/>
</dbReference>
<evidence type="ECO:0000256" key="1">
    <source>
        <dbReference type="SAM" id="MobiDB-lite"/>
    </source>
</evidence>
<comment type="caution">
    <text evidence="3">The sequence shown here is derived from an EMBL/GenBank/DDBJ whole genome shotgun (WGS) entry which is preliminary data.</text>
</comment>
<organism evidence="3 4">
    <name type="scientific">Rhipicephalus microplus</name>
    <name type="common">Cattle tick</name>
    <name type="synonym">Boophilus microplus</name>
    <dbReference type="NCBI Taxonomy" id="6941"/>
    <lineage>
        <taxon>Eukaryota</taxon>
        <taxon>Metazoa</taxon>
        <taxon>Ecdysozoa</taxon>
        <taxon>Arthropoda</taxon>
        <taxon>Chelicerata</taxon>
        <taxon>Arachnida</taxon>
        <taxon>Acari</taxon>
        <taxon>Parasitiformes</taxon>
        <taxon>Ixodida</taxon>
        <taxon>Ixodoidea</taxon>
        <taxon>Ixodidae</taxon>
        <taxon>Rhipicephalinae</taxon>
        <taxon>Rhipicephalus</taxon>
        <taxon>Boophilus</taxon>
    </lineage>
</organism>
<sequence>MQKWVKISTHKSRPPEDNPQEVQQQRQIDVFLVSLIVVGLGLLFILVVFTVVFGYQSQGDATTLDKDIEMINIMKLSDPNIPASNQLSWQKAGAMFEACLSFVSSTVPETKYLVKWMVDLNLDFTNETRLADVNPVEMMVRGSLDLGVHAVITVAVDETRLVNNKKPIQKTQGLSGTGRRLDLDVFTHRRGGRVESRLNY</sequence>
<dbReference type="AlphaFoldDB" id="A0A9J6D1D8"/>
<gene>
    <name evidence="3" type="ORF">HPB51_027111</name>
</gene>
<protein>
    <submittedName>
        <fullName evidence="3">Uncharacterized protein</fullName>
    </submittedName>
</protein>
<name>A0A9J6D1D8_RHIMP</name>
<keyword evidence="2" id="KW-0812">Transmembrane</keyword>
<keyword evidence="4" id="KW-1185">Reference proteome</keyword>
<reference evidence="3" key="2">
    <citation type="submission" date="2021-09" db="EMBL/GenBank/DDBJ databases">
        <authorList>
            <person name="Jia N."/>
            <person name="Wang J."/>
            <person name="Shi W."/>
            <person name="Du L."/>
            <person name="Sun Y."/>
            <person name="Zhan W."/>
            <person name="Jiang J."/>
            <person name="Wang Q."/>
            <person name="Zhang B."/>
            <person name="Ji P."/>
            <person name="Sakyi L.B."/>
            <person name="Cui X."/>
            <person name="Yuan T."/>
            <person name="Jiang B."/>
            <person name="Yang W."/>
            <person name="Lam T.T.-Y."/>
            <person name="Chang Q."/>
            <person name="Ding S."/>
            <person name="Wang X."/>
            <person name="Zhu J."/>
            <person name="Ruan X."/>
            <person name="Zhao L."/>
            <person name="Wei J."/>
            <person name="Que T."/>
            <person name="Du C."/>
            <person name="Cheng J."/>
            <person name="Dai P."/>
            <person name="Han X."/>
            <person name="Huang E."/>
            <person name="Gao Y."/>
            <person name="Liu J."/>
            <person name="Shao H."/>
            <person name="Ye R."/>
            <person name="Li L."/>
            <person name="Wei W."/>
            <person name="Wang X."/>
            <person name="Wang C."/>
            <person name="Huo Q."/>
            <person name="Li W."/>
            <person name="Guo W."/>
            <person name="Chen H."/>
            <person name="Chen S."/>
            <person name="Zhou L."/>
            <person name="Zhou L."/>
            <person name="Ni X."/>
            <person name="Tian J."/>
            <person name="Zhou Y."/>
            <person name="Sheng Y."/>
            <person name="Liu T."/>
            <person name="Pan Y."/>
            <person name="Xia L."/>
            <person name="Li J."/>
            <person name="Zhao F."/>
            <person name="Cao W."/>
        </authorList>
    </citation>
    <scope>NUCLEOTIDE SEQUENCE</scope>
    <source>
        <strain evidence="3">Rmic-2018</strain>
        <tissue evidence="3">Larvae</tissue>
    </source>
</reference>
<dbReference type="VEuPathDB" id="VectorBase:LOC119182226"/>
<evidence type="ECO:0000313" key="3">
    <source>
        <dbReference type="EMBL" id="KAH7971549.1"/>
    </source>
</evidence>
<feature type="transmembrane region" description="Helical" evidence="2">
    <location>
        <begin position="30"/>
        <end position="55"/>
    </location>
</feature>
<accession>A0A9J6D1D8</accession>
<proteinExistence type="predicted"/>
<feature type="region of interest" description="Disordered" evidence="1">
    <location>
        <begin position="1"/>
        <end position="21"/>
    </location>
</feature>